<dbReference type="KEGG" id="vg:29125834"/>
<dbReference type="GeneID" id="29125834"/>
<keyword evidence="2" id="KW-1185">Reference proteome</keyword>
<reference evidence="2" key="1">
    <citation type="submission" date="2016-02" db="EMBL/GenBank/DDBJ databases">
        <authorList>
            <person name="Isern S."/>
            <person name="Barcellona C.M."/>
            <person name="Dozier K.D."/>
            <person name="Faust J.M."/>
            <person name="Fedrick A.J."/>
            <person name="Gagliardi L.E."/>
            <person name="Gatt S.M."/>
            <person name="Gleason P.S."/>
            <person name="Gomez E.A."/>
            <person name="Hoffman A.M."/>
            <person name="Jenkins M."/>
            <person name="Jones M.J."/>
            <person name="Lang J.F."/>
            <person name="Lequay S.M."/>
            <person name="Mars P.J."/>
            <person name="Mtchedlidze N."/>
            <person name="Osking Z.B."/>
            <person name="Paul L.M."/>
            <person name="Pica A.N."/>
            <person name="Robison M.D."/>
            <person name="Rodriguez D."/>
            <person name="Rosales K.A."/>
            <person name="Saravis L.E."/>
            <person name="Sisson B.M."/>
            <person name="Tan A.L."/>
            <person name="Voltaire R."/>
            <person name="Michael S.F."/>
            <person name="Warner M.H."/>
            <person name="Bradley K.W."/>
            <person name="Asai D.J."/>
            <person name="Bowman C.A."/>
            <person name="Russell D.A."/>
            <person name="Pope W.H."/>
            <person name="Jacobs-Sera D."/>
            <person name="Hendrix R.W."/>
            <person name="Hatfull G.F."/>
        </authorList>
    </citation>
    <scope>NUCLEOTIDE SEQUENCE [LARGE SCALE GENOMIC DNA]</scope>
</reference>
<proteinExistence type="predicted"/>
<organism evidence="1 2">
    <name type="scientific">Mycobacterium phage Bipper</name>
    <dbReference type="NCBI Taxonomy" id="1805457"/>
    <lineage>
        <taxon>Viruses</taxon>
        <taxon>Duplodnaviria</taxon>
        <taxon>Heunggongvirae</taxon>
        <taxon>Uroviricota</taxon>
        <taxon>Caudoviricetes</taxon>
        <taxon>Bippervirus</taxon>
        <taxon>Bippervirus bipper</taxon>
    </lineage>
</organism>
<accession>A0A142F2P1</accession>
<protein>
    <submittedName>
        <fullName evidence="1">Uncharacterized protein</fullName>
    </submittedName>
</protein>
<dbReference type="EMBL" id="KU728633">
    <property type="protein sequence ID" value="AMQ67048.1"/>
    <property type="molecule type" value="Genomic_DNA"/>
</dbReference>
<sequence>MTTTTTAMTWKYDSEMSRAYWADTELYTFRIRKATNAKRDGWEVAIKHTLTTAGVRHSLGQPDIAAEVIDGLKMGKRVVAHFLDIVPDGEPVSPHTAKRALEQALSRVYDEDSRAIVAAYDASTR</sequence>
<dbReference type="RefSeq" id="YP_009303260.1">
    <property type="nucleotide sequence ID" value="NC_031253.1"/>
</dbReference>
<dbReference type="Proteomes" id="UP000201826">
    <property type="component" value="Segment"/>
</dbReference>
<name>A0A142F2P1_9CAUD</name>
<evidence type="ECO:0000313" key="2">
    <source>
        <dbReference type="Proteomes" id="UP000201826"/>
    </source>
</evidence>
<gene>
    <name evidence="1" type="primary">113</name>
    <name evidence="1" type="ORF">SEA_BIPPER_113</name>
</gene>
<evidence type="ECO:0000313" key="1">
    <source>
        <dbReference type="EMBL" id="AMQ67048.1"/>
    </source>
</evidence>